<dbReference type="AlphaFoldDB" id="A0A0F9BVF7"/>
<gene>
    <name evidence="1" type="ORF">LCGC14_2400510</name>
</gene>
<name>A0A0F9BVF7_9ZZZZ</name>
<sequence>MLEVLYDKATNEVRGWCADPTQFGNFPAGKGKAVVILDCNTPTIESDVYTVDLVAREVVGNPDYVAVVPRDLYAEIDQLRTEIGELRK</sequence>
<reference evidence="1" key="1">
    <citation type="journal article" date="2015" name="Nature">
        <title>Complex archaea that bridge the gap between prokaryotes and eukaryotes.</title>
        <authorList>
            <person name="Spang A."/>
            <person name="Saw J.H."/>
            <person name="Jorgensen S.L."/>
            <person name="Zaremba-Niedzwiedzka K."/>
            <person name="Martijn J."/>
            <person name="Lind A.E."/>
            <person name="van Eijk R."/>
            <person name="Schleper C."/>
            <person name="Guy L."/>
            <person name="Ettema T.J."/>
        </authorList>
    </citation>
    <scope>NUCLEOTIDE SEQUENCE</scope>
</reference>
<comment type="caution">
    <text evidence="1">The sequence shown here is derived from an EMBL/GenBank/DDBJ whole genome shotgun (WGS) entry which is preliminary data.</text>
</comment>
<evidence type="ECO:0000313" key="1">
    <source>
        <dbReference type="EMBL" id="KKL25915.1"/>
    </source>
</evidence>
<accession>A0A0F9BVF7</accession>
<organism evidence="1">
    <name type="scientific">marine sediment metagenome</name>
    <dbReference type="NCBI Taxonomy" id="412755"/>
    <lineage>
        <taxon>unclassified sequences</taxon>
        <taxon>metagenomes</taxon>
        <taxon>ecological metagenomes</taxon>
    </lineage>
</organism>
<proteinExistence type="predicted"/>
<dbReference type="EMBL" id="LAZR01036035">
    <property type="protein sequence ID" value="KKL25915.1"/>
    <property type="molecule type" value="Genomic_DNA"/>
</dbReference>
<protein>
    <submittedName>
        <fullName evidence="1">Uncharacterized protein</fullName>
    </submittedName>
</protein>